<dbReference type="Proteomes" id="UP001190700">
    <property type="component" value="Unassembled WGS sequence"/>
</dbReference>
<keyword evidence="2" id="KW-1185">Reference proteome</keyword>
<gene>
    <name evidence="1" type="ORF">CYMTET_55350</name>
</gene>
<accession>A0AAE0BEC6</accession>
<proteinExistence type="predicted"/>
<dbReference type="EMBL" id="LGRX02035499">
    <property type="protein sequence ID" value="KAK3234408.1"/>
    <property type="molecule type" value="Genomic_DNA"/>
</dbReference>
<evidence type="ECO:0000313" key="2">
    <source>
        <dbReference type="Proteomes" id="UP001190700"/>
    </source>
</evidence>
<evidence type="ECO:0000313" key="1">
    <source>
        <dbReference type="EMBL" id="KAK3234408.1"/>
    </source>
</evidence>
<name>A0AAE0BEC6_9CHLO</name>
<dbReference type="PANTHER" id="PTHR33050">
    <property type="entry name" value="REVERSE TRANSCRIPTASE DOMAIN-CONTAINING PROTEIN"/>
    <property type="match status" value="1"/>
</dbReference>
<reference evidence="1 2" key="1">
    <citation type="journal article" date="2015" name="Genome Biol. Evol.">
        <title>Comparative Genomics of a Bacterivorous Green Alga Reveals Evolutionary Causalities and Consequences of Phago-Mixotrophic Mode of Nutrition.</title>
        <authorList>
            <person name="Burns J.A."/>
            <person name="Paasch A."/>
            <person name="Narechania A."/>
            <person name="Kim E."/>
        </authorList>
    </citation>
    <scope>NUCLEOTIDE SEQUENCE [LARGE SCALE GENOMIC DNA]</scope>
    <source>
        <strain evidence="1 2">PLY_AMNH</strain>
    </source>
</reference>
<dbReference type="AlphaFoldDB" id="A0AAE0BEC6"/>
<dbReference type="InterPro" id="IPR052055">
    <property type="entry name" value="Hepadnavirus_pol/RT"/>
</dbReference>
<sequence>MDDSLMLADTKEEAMVTRDLITKLLNGLGLEQNEKQGIWEPVQVTVHLGLEIDTCEGVFPVTEQRLENINQQLLLDFHDIDLRAYIHREANEWADLLHEFSAQLPRYYSALREPGAEGIDALMYQWGGEVNWMNPPWSVLDEVARKFREEGVTATVAALY</sequence>
<organism evidence="1 2">
    <name type="scientific">Cymbomonas tetramitiformis</name>
    <dbReference type="NCBI Taxonomy" id="36881"/>
    <lineage>
        <taxon>Eukaryota</taxon>
        <taxon>Viridiplantae</taxon>
        <taxon>Chlorophyta</taxon>
        <taxon>Pyramimonadophyceae</taxon>
        <taxon>Pyramimonadales</taxon>
        <taxon>Pyramimonadaceae</taxon>
        <taxon>Cymbomonas</taxon>
    </lineage>
</organism>
<protein>
    <submittedName>
        <fullName evidence="1">Uncharacterized protein</fullName>
    </submittedName>
</protein>
<dbReference type="PANTHER" id="PTHR33050:SF7">
    <property type="entry name" value="RIBONUCLEASE H"/>
    <property type="match status" value="1"/>
</dbReference>
<comment type="caution">
    <text evidence="1">The sequence shown here is derived from an EMBL/GenBank/DDBJ whole genome shotgun (WGS) entry which is preliminary data.</text>
</comment>